<feature type="transmembrane region" description="Helical" evidence="9">
    <location>
        <begin position="103"/>
        <end position="125"/>
    </location>
</feature>
<dbReference type="AlphaFoldDB" id="C5M374"/>
<keyword evidence="2" id="KW-0813">Transport</keyword>
<keyword evidence="4 9" id="KW-1133">Transmembrane helix</keyword>
<dbReference type="GO" id="GO:0005275">
    <property type="term" value="F:amine transmembrane transporter activity"/>
    <property type="evidence" value="ECO:0007669"/>
    <property type="project" value="EnsemblFungi"/>
</dbReference>
<dbReference type="HOGENOM" id="CLU_008455_8_7_1"/>
<evidence type="ECO:0000313" key="11">
    <source>
        <dbReference type="EMBL" id="EER35774.1"/>
    </source>
</evidence>
<keyword evidence="12" id="KW-1185">Reference proteome</keyword>
<feature type="transmembrane region" description="Helical" evidence="9">
    <location>
        <begin position="226"/>
        <end position="246"/>
    </location>
</feature>
<comment type="function">
    <text evidence="8">MFS antiporter that does not display functional linkage as drug transporter and performs functions that significantly affect biofilm development and virulence. No substrate for transport has been identified yet, but plays an important role in the growth in the host.</text>
</comment>
<feature type="transmembrane region" description="Helical" evidence="9">
    <location>
        <begin position="300"/>
        <end position="325"/>
    </location>
</feature>
<dbReference type="GO" id="GO:0001765">
    <property type="term" value="P:membrane raft assembly"/>
    <property type="evidence" value="ECO:0007669"/>
    <property type="project" value="UniProtKB-ARBA"/>
</dbReference>
<feature type="transmembrane region" description="Helical" evidence="9">
    <location>
        <begin position="137"/>
        <end position="158"/>
    </location>
</feature>
<dbReference type="Pfam" id="PF07690">
    <property type="entry name" value="MFS_1"/>
    <property type="match status" value="1"/>
</dbReference>
<gene>
    <name evidence="11" type="ORF">CTRG_00513</name>
</gene>
<dbReference type="SUPFAM" id="SSF103473">
    <property type="entry name" value="MFS general substrate transporter"/>
    <property type="match status" value="1"/>
</dbReference>
<feature type="domain" description="Major facilitator superfamily (MFS) profile" evidence="10">
    <location>
        <begin position="72"/>
        <end position="498"/>
    </location>
</feature>
<dbReference type="RefSeq" id="XP_002545732.1">
    <property type="nucleotide sequence ID" value="XM_002545686.1"/>
</dbReference>
<dbReference type="EMBL" id="GG692395">
    <property type="protein sequence ID" value="EER35774.1"/>
    <property type="molecule type" value="Genomic_DNA"/>
</dbReference>
<feature type="transmembrane region" description="Helical" evidence="9">
    <location>
        <begin position="164"/>
        <end position="185"/>
    </location>
</feature>
<evidence type="ECO:0000256" key="8">
    <source>
        <dbReference type="ARBA" id="ARBA00053949"/>
    </source>
</evidence>
<feature type="transmembrane region" description="Helical" evidence="9">
    <location>
        <begin position="379"/>
        <end position="398"/>
    </location>
</feature>
<accession>C5M374</accession>
<dbReference type="KEGG" id="ctp:CTRG_00513"/>
<dbReference type="PANTHER" id="PTHR23502:SF21">
    <property type="entry name" value="DITYROSINE TRANSPORTER 1"/>
    <property type="match status" value="1"/>
</dbReference>
<dbReference type="InterPro" id="IPR020846">
    <property type="entry name" value="MFS_dom"/>
</dbReference>
<dbReference type="GO" id="GO:0005628">
    <property type="term" value="C:prospore membrane"/>
    <property type="evidence" value="ECO:0007669"/>
    <property type="project" value="EnsemblFungi"/>
</dbReference>
<dbReference type="eggNOG" id="KOG0255">
    <property type="taxonomic scope" value="Eukaryota"/>
</dbReference>
<name>C5M374_CANTT</name>
<dbReference type="Proteomes" id="UP000002037">
    <property type="component" value="Unassembled WGS sequence"/>
</dbReference>
<evidence type="ECO:0000256" key="6">
    <source>
        <dbReference type="ARBA" id="ARBA00023136"/>
    </source>
</evidence>
<reference evidence="11 12" key="1">
    <citation type="journal article" date="2009" name="Nature">
        <title>Evolution of pathogenicity and sexual reproduction in eight Candida genomes.</title>
        <authorList>
            <person name="Butler G."/>
            <person name="Rasmussen M.D."/>
            <person name="Lin M.F."/>
            <person name="Santos M.A."/>
            <person name="Sakthikumar S."/>
            <person name="Munro C.A."/>
            <person name="Rheinbay E."/>
            <person name="Grabherr M."/>
            <person name="Forche A."/>
            <person name="Reedy J.L."/>
            <person name="Agrafioti I."/>
            <person name="Arnaud M.B."/>
            <person name="Bates S."/>
            <person name="Brown A.J."/>
            <person name="Brunke S."/>
            <person name="Costanzo M.C."/>
            <person name="Fitzpatrick D.A."/>
            <person name="de Groot P.W."/>
            <person name="Harris D."/>
            <person name="Hoyer L.L."/>
            <person name="Hube B."/>
            <person name="Klis F.M."/>
            <person name="Kodira C."/>
            <person name="Lennard N."/>
            <person name="Logue M.E."/>
            <person name="Martin R."/>
            <person name="Neiman A.M."/>
            <person name="Nikolaou E."/>
            <person name="Quail M.A."/>
            <person name="Quinn J."/>
            <person name="Santos M.C."/>
            <person name="Schmitzberger F.F."/>
            <person name="Sherlock G."/>
            <person name="Shah P."/>
            <person name="Silverstein K.A."/>
            <person name="Skrzypek M.S."/>
            <person name="Soll D."/>
            <person name="Staggs R."/>
            <person name="Stansfield I."/>
            <person name="Stumpf M.P."/>
            <person name="Sudbery P.E."/>
            <person name="Srikantha T."/>
            <person name="Zeng Q."/>
            <person name="Berman J."/>
            <person name="Berriman M."/>
            <person name="Heitman J."/>
            <person name="Gow N.A."/>
            <person name="Lorenz M.C."/>
            <person name="Birren B.W."/>
            <person name="Kellis M."/>
            <person name="Cuomo C.A."/>
        </authorList>
    </citation>
    <scope>NUCLEOTIDE SEQUENCE [LARGE SCALE GENOMIC DNA]</scope>
    <source>
        <strain evidence="12">ATCC MYA-3404 / T1</strain>
    </source>
</reference>
<dbReference type="GO" id="GO:0045121">
    <property type="term" value="C:membrane raft"/>
    <property type="evidence" value="ECO:0007669"/>
    <property type="project" value="UniProtKB-ARBA"/>
</dbReference>
<dbReference type="VEuPathDB" id="FungiDB:CTRG_00513"/>
<evidence type="ECO:0000256" key="4">
    <source>
        <dbReference type="ARBA" id="ARBA00022989"/>
    </source>
</evidence>
<dbReference type="CDD" id="cd17323">
    <property type="entry name" value="MFS_Tpo1_MDR_like"/>
    <property type="match status" value="1"/>
</dbReference>
<dbReference type="Gene3D" id="1.20.1250.20">
    <property type="entry name" value="MFS general substrate transporter like domains"/>
    <property type="match status" value="1"/>
</dbReference>
<sequence length="506" mass="55928">MPQTKDQEIFEVPINDNEKDETTVDIERKVSSPENNQDVISADSEKKKDIEVQQVQPTEPYCALAFKRKAIIIAIITLAGCLGPIAGNIYIPVLPQLQEEFSVSAATINGTVSVFMVVFAIAPLIWASWADYGGRKLLYLIPLVFFILANILLASVPANITALYILRILQAFGASSVISVGAGTVTDIIEPKNRAKAISIFMWGPQLGPVLGPVLSIIATKGDWRWIFGFLALFGSVVYIIILFFLPETLRYLVGNSSCYENTSIFVKPKWKQEKLVDGYPVPPKPSLKNYWKILKYKPVLICSINGGLLFATFYGVSITFARVLRDQYSFTNAQVSASYICPGFSLIVGSTVGGWLSDKLRARMIRKQPDKYVAEHRFSLQIFGLVISMAGILGYAWTVDKHVHVSAVFIFTFLTGFGMTWVFVANTTYLTECSTGQPATNVAIGNFARNISATICTAIIEPLINRMGFGWCLTGLGLTDLAGIGFVIVLLKYGPKWRREYVESK</sequence>
<evidence type="ECO:0000256" key="5">
    <source>
        <dbReference type="ARBA" id="ARBA00023026"/>
    </source>
</evidence>
<dbReference type="PANTHER" id="PTHR23502">
    <property type="entry name" value="MAJOR FACILITATOR SUPERFAMILY"/>
    <property type="match status" value="1"/>
</dbReference>
<dbReference type="GO" id="GO:0030476">
    <property type="term" value="P:ascospore wall assembly"/>
    <property type="evidence" value="ECO:0007669"/>
    <property type="project" value="EnsemblFungi"/>
</dbReference>
<evidence type="ECO:0000256" key="3">
    <source>
        <dbReference type="ARBA" id="ARBA00022692"/>
    </source>
</evidence>
<feature type="transmembrane region" description="Helical" evidence="9">
    <location>
        <begin position="70"/>
        <end position="91"/>
    </location>
</feature>
<dbReference type="PROSITE" id="PS50850">
    <property type="entry name" value="MFS"/>
    <property type="match status" value="1"/>
</dbReference>
<evidence type="ECO:0000256" key="7">
    <source>
        <dbReference type="ARBA" id="ARBA00038347"/>
    </source>
</evidence>
<dbReference type="GeneID" id="8298427"/>
<proteinExistence type="inferred from homology"/>
<comment type="subcellular location">
    <subcellularLocation>
        <location evidence="1">Cell membrane</location>
        <topology evidence="1">Multi-pass membrane protein</topology>
    </subcellularLocation>
</comment>
<evidence type="ECO:0000256" key="9">
    <source>
        <dbReference type="SAM" id="Phobius"/>
    </source>
</evidence>
<feature type="transmembrane region" description="Helical" evidence="9">
    <location>
        <begin position="404"/>
        <end position="425"/>
    </location>
</feature>
<evidence type="ECO:0000313" key="12">
    <source>
        <dbReference type="Proteomes" id="UP000002037"/>
    </source>
</evidence>
<keyword evidence="3 9" id="KW-0812">Transmembrane</keyword>
<organism evidence="11 12">
    <name type="scientific">Candida tropicalis (strain ATCC MYA-3404 / T1)</name>
    <name type="common">Yeast</name>
    <dbReference type="NCBI Taxonomy" id="294747"/>
    <lineage>
        <taxon>Eukaryota</taxon>
        <taxon>Fungi</taxon>
        <taxon>Dikarya</taxon>
        <taxon>Ascomycota</taxon>
        <taxon>Saccharomycotina</taxon>
        <taxon>Pichiomycetes</taxon>
        <taxon>Debaryomycetaceae</taxon>
        <taxon>Candida/Lodderomyces clade</taxon>
        <taxon>Candida</taxon>
    </lineage>
</organism>
<dbReference type="FunFam" id="1.20.1250.20:FF:000172">
    <property type="entry name" value="MFS multidrug resistance transporter"/>
    <property type="match status" value="1"/>
</dbReference>
<feature type="transmembrane region" description="Helical" evidence="9">
    <location>
        <begin position="470"/>
        <end position="492"/>
    </location>
</feature>
<feature type="transmembrane region" description="Helical" evidence="9">
    <location>
        <begin position="197"/>
        <end position="220"/>
    </location>
</feature>
<dbReference type="OrthoDB" id="3066029at2759"/>
<feature type="transmembrane region" description="Helical" evidence="9">
    <location>
        <begin position="337"/>
        <end position="358"/>
    </location>
</feature>
<dbReference type="InterPro" id="IPR036259">
    <property type="entry name" value="MFS_trans_sf"/>
</dbReference>
<comment type="similarity">
    <text evidence="7">Belongs to the major facilitator superfamily. CAR1 family.</text>
</comment>
<evidence type="ECO:0000259" key="10">
    <source>
        <dbReference type="PROSITE" id="PS50850"/>
    </source>
</evidence>
<protein>
    <recommendedName>
        <fullName evidence="10">Major facilitator superfamily (MFS) profile domain-containing protein</fullName>
    </recommendedName>
</protein>
<evidence type="ECO:0000256" key="1">
    <source>
        <dbReference type="ARBA" id="ARBA00004651"/>
    </source>
</evidence>
<evidence type="ECO:0000256" key="2">
    <source>
        <dbReference type="ARBA" id="ARBA00022448"/>
    </source>
</evidence>
<dbReference type="InterPro" id="IPR011701">
    <property type="entry name" value="MFS"/>
</dbReference>
<keyword evidence="6 9" id="KW-0472">Membrane</keyword>
<dbReference type="GO" id="GO:0055088">
    <property type="term" value="P:lipid homeostasis"/>
    <property type="evidence" value="ECO:0007669"/>
    <property type="project" value="UniProtKB-ARBA"/>
</dbReference>
<keyword evidence="5" id="KW-0843">Virulence</keyword>
<dbReference type="GO" id="GO:0005886">
    <property type="term" value="C:plasma membrane"/>
    <property type="evidence" value="ECO:0007669"/>
    <property type="project" value="UniProtKB-SubCell"/>
</dbReference>